<dbReference type="PROSITE" id="PS00362">
    <property type="entry name" value="RIBOSOMAL_S15"/>
    <property type="match status" value="1"/>
</dbReference>
<comment type="caution">
    <text evidence="8">The sequence shown here is derived from an EMBL/GenBank/DDBJ whole genome shotgun (WGS) entry which is preliminary data.</text>
</comment>
<dbReference type="Proteomes" id="UP000295165">
    <property type="component" value="Unassembled WGS sequence"/>
</dbReference>
<dbReference type="HAMAP" id="MF_01343_B">
    <property type="entry name" value="Ribosomal_uS15_B"/>
    <property type="match status" value="1"/>
</dbReference>
<comment type="subunit">
    <text evidence="4 5">Part of the 30S ribosomal subunit. Forms a bridge to the 50S subunit in the 70S ribosome, contacting the 23S rRNA.</text>
</comment>
<dbReference type="GO" id="GO:0003735">
    <property type="term" value="F:structural constituent of ribosome"/>
    <property type="evidence" value="ECO:0007669"/>
    <property type="project" value="InterPro"/>
</dbReference>
<keyword evidence="2 5" id="KW-0689">Ribosomal protein</keyword>
<evidence type="ECO:0000256" key="3">
    <source>
        <dbReference type="ARBA" id="ARBA00023274"/>
    </source>
</evidence>
<evidence type="ECO:0000256" key="6">
    <source>
        <dbReference type="RuleBase" id="RU003919"/>
    </source>
</evidence>
<dbReference type="InterPro" id="IPR000589">
    <property type="entry name" value="Ribosomal_uS15"/>
</dbReference>
<dbReference type="Gene3D" id="6.10.250.3130">
    <property type="match status" value="1"/>
</dbReference>
<dbReference type="GO" id="GO:0019843">
    <property type="term" value="F:rRNA binding"/>
    <property type="evidence" value="ECO:0007669"/>
    <property type="project" value="UniProtKB-UniRule"/>
</dbReference>
<reference evidence="8 9" key="1">
    <citation type="journal article" date="2019" name="Sci. Rep.">
        <title>Extended insight into the Mycobacterium chelonae-abscessus complex through whole genome sequencing of Mycobacterium salmoniphilum outbreak and Mycobacterium salmoniphilum-like strains.</title>
        <authorList>
            <person name="Behra P.R.K."/>
            <person name="Das S."/>
            <person name="Pettersson B.M.F."/>
            <person name="Shirreff L."/>
            <person name="DuCote T."/>
            <person name="Jacobsson K.G."/>
            <person name="Ennis D.G."/>
            <person name="Kirsebom L.A."/>
        </authorList>
    </citation>
    <scope>NUCLEOTIDE SEQUENCE [LARGE SCALE GENOMIC DNA]</scope>
    <source>
        <strain evidence="8 9">CCUG 63697</strain>
    </source>
</reference>
<dbReference type="PANTHER" id="PTHR23321">
    <property type="entry name" value="RIBOSOMAL PROTEIN S15, BACTERIAL AND ORGANELLAR"/>
    <property type="match status" value="1"/>
</dbReference>
<dbReference type="CDD" id="cd00353">
    <property type="entry name" value="Ribosomal_S15p_S13e"/>
    <property type="match status" value="1"/>
</dbReference>
<dbReference type="InterPro" id="IPR005290">
    <property type="entry name" value="Ribosomal_uS15_bac-type"/>
</dbReference>
<dbReference type="GO" id="GO:0022627">
    <property type="term" value="C:cytosolic small ribosomal subunit"/>
    <property type="evidence" value="ECO:0007669"/>
    <property type="project" value="TreeGrafter"/>
</dbReference>
<evidence type="ECO:0000256" key="1">
    <source>
        <dbReference type="ARBA" id="ARBA00022730"/>
    </source>
</evidence>
<dbReference type="Gene3D" id="1.10.287.10">
    <property type="entry name" value="S15/NS1, RNA-binding"/>
    <property type="match status" value="1"/>
</dbReference>
<dbReference type="AlphaFoldDB" id="A0A4R8QZU6"/>
<keyword evidence="9" id="KW-1185">Reference proteome</keyword>
<name>A0A4R8QZU6_9MYCO</name>
<evidence type="ECO:0000256" key="2">
    <source>
        <dbReference type="ARBA" id="ARBA00022980"/>
    </source>
</evidence>
<dbReference type="PANTHER" id="PTHR23321:SF26">
    <property type="entry name" value="SMALL RIBOSOMAL SUBUNIT PROTEIN US15M"/>
    <property type="match status" value="1"/>
</dbReference>
<organism evidence="8 9">
    <name type="scientific">Mycobacteroides franklinii</name>
    <dbReference type="NCBI Taxonomy" id="948102"/>
    <lineage>
        <taxon>Bacteria</taxon>
        <taxon>Bacillati</taxon>
        <taxon>Actinomycetota</taxon>
        <taxon>Actinomycetes</taxon>
        <taxon>Mycobacteriales</taxon>
        <taxon>Mycobacteriaceae</taxon>
        <taxon>Mycobacteroides</taxon>
    </lineage>
</organism>
<gene>
    <name evidence="5 8" type="primary">rpsO</name>
    <name evidence="8" type="ORF">CCUG63697_03851</name>
</gene>
<evidence type="ECO:0000313" key="8">
    <source>
        <dbReference type="EMBL" id="TDZ49315.1"/>
    </source>
</evidence>
<comment type="function">
    <text evidence="5">Forms an intersubunit bridge (bridge B4) with the 23S rRNA of the 50S subunit in the ribosome.</text>
</comment>
<dbReference type="FunFam" id="1.10.287.10:FF:000002">
    <property type="entry name" value="30S ribosomal protein S15"/>
    <property type="match status" value="1"/>
</dbReference>
<dbReference type="SUPFAM" id="SSF47060">
    <property type="entry name" value="S15/NS1 RNA-binding domain"/>
    <property type="match status" value="1"/>
</dbReference>
<keyword evidence="5 7" id="KW-0694">RNA-binding</keyword>
<dbReference type="NCBIfam" id="TIGR00952">
    <property type="entry name" value="S15_bact"/>
    <property type="match status" value="1"/>
</dbReference>
<evidence type="ECO:0000313" key="9">
    <source>
        <dbReference type="Proteomes" id="UP000295165"/>
    </source>
</evidence>
<dbReference type="GO" id="GO:0006412">
    <property type="term" value="P:translation"/>
    <property type="evidence" value="ECO:0007669"/>
    <property type="project" value="UniProtKB-UniRule"/>
</dbReference>
<evidence type="ECO:0000256" key="7">
    <source>
        <dbReference type="RuleBase" id="RU004524"/>
    </source>
</evidence>
<dbReference type="SMART" id="SM01387">
    <property type="entry name" value="Ribosomal_S15"/>
    <property type="match status" value="1"/>
</dbReference>
<protein>
    <recommendedName>
        <fullName evidence="5">Small ribosomal subunit protein uS15</fullName>
    </recommendedName>
</protein>
<sequence length="112" mass="13031">MVLQFAVARYRCSTRTPLMEMPAVSLTTEQKKEILAQYGLHETDTGSPEAQVAMLTKRIVDLTEHLKTHKHDHHSRRGLLLLVGRRRRLLKYVAKVDVARYRSLIERLGLRR</sequence>
<keyword evidence="1 5" id="KW-0699">rRNA-binding</keyword>
<comment type="function">
    <text evidence="5 7">One of the primary rRNA binding proteins, it binds directly to 16S rRNA where it helps nucleate assembly of the platform of the 30S subunit by binding and bridging several RNA helices of the 16S rRNA.</text>
</comment>
<evidence type="ECO:0000256" key="4">
    <source>
        <dbReference type="ARBA" id="ARBA00064542"/>
    </source>
</evidence>
<accession>A0A4R8QZU6</accession>
<dbReference type="EMBL" id="PECC01000028">
    <property type="protein sequence ID" value="TDZ49315.1"/>
    <property type="molecule type" value="Genomic_DNA"/>
</dbReference>
<dbReference type="Pfam" id="PF00312">
    <property type="entry name" value="Ribosomal_S15"/>
    <property type="match status" value="1"/>
</dbReference>
<proteinExistence type="inferred from homology"/>
<dbReference type="InterPro" id="IPR009068">
    <property type="entry name" value="uS15_NS1_RNA-bd_sf"/>
</dbReference>
<evidence type="ECO:0000256" key="5">
    <source>
        <dbReference type="HAMAP-Rule" id="MF_01343"/>
    </source>
</evidence>
<comment type="similarity">
    <text evidence="5 6">Belongs to the universal ribosomal protein uS15 family.</text>
</comment>
<keyword evidence="3 5" id="KW-0687">Ribonucleoprotein</keyword>